<evidence type="ECO:0000256" key="4">
    <source>
        <dbReference type="ARBA" id="ARBA00023014"/>
    </source>
</evidence>
<gene>
    <name evidence="6" type="ORF">I7822_23890</name>
</gene>
<keyword evidence="2" id="KW-0479">Metal-binding</keyword>
<dbReference type="SMART" id="SM00704">
    <property type="entry name" value="ZnF_CDGSH"/>
    <property type="match status" value="1"/>
</dbReference>
<evidence type="ECO:0000259" key="5">
    <source>
        <dbReference type="SMART" id="SM00704"/>
    </source>
</evidence>
<reference evidence="6 7" key="1">
    <citation type="submission" date="2021-03" db="EMBL/GenBank/DDBJ databases">
        <title>Whole genome sequence of Metabacillus bambusae BG109.</title>
        <authorList>
            <person name="Jeong J.W."/>
        </authorList>
    </citation>
    <scope>NUCLEOTIDE SEQUENCE [LARGE SCALE GENOMIC DNA]</scope>
    <source>
        <strain evidence="6 7">BG109</strain>
    </source>
</reference>
<dbReference type="Gene3D" id="3.40.5.90">
    <property type="entry name" value="CDGSH iron-sulfur domain, mitoNEET-type"/>
    <property type="match status" value="1"/>
</dbReference>
<feature type="domain" description="Iron-binding zinc finger CDGSH type" evidence="5">
    <location>
        <begin position="24"/>
        <end position="64"/>
    </location>
</feature>
<dbReference type="EMBL" id="JAGDEL010000025">
    <property type="protein sequence ID" value="MBO1514677.1"/>
    <property type="molecule type" value="Genomic_DNA"/>
</dbReference>
<evidence type="ECO:0000313" key="6">
    <source>
        <dbReference type="EMBL" id="MBO1514677.1"/>
    </source>
</evidence>
<comment type="caution">
    <text evidence="6">The sequence shown here is derived from an EMBL/GenBank/DDBJ whole genome shotgun (WGS) entry which is preliminary data.</text>
</comment>
<organism evidence="6 7">
    <name type="scientific">Metabacillus bambusae</name>
    <dbReference type="NCBI Taxonomy" id="2795218"/>
    <lineage>
        <taxon>Bacteria</taxon>
        <taxon>Bacillati</taxon>
        <taxon>Bacillota</taxon>
        <taxon>Bacilli</taxon>
        <taxon>Bacillales</taxon>
        <taxon>Bacillaceae</taxon>
        <taxon>Metabacillus</taxon>
    </lineage>
</organism>
<dbReference type="InterPro" id="IPR042216">
    <property type="entry name" value="MitoNEET_CISD"/>
</dbReference>
<evidence type="ECO:0000256" key="1">
    <source>
        <dbReference type="ARBA" id="ARBA00022714"/>
    </source>
</evidence>
<protein>
    <submittedName>
        <fullName evidence="6">CDGSH iron-sulfur domain-containing protein</fullName>
    </submittedName>
</protein>
<dbReference type="Proteomes" id="UP000663981">
    <property type="component" value="Unassembled WGS sequence"/>
</dbReference>
<name>A0ABS3N8V5_9BACI</name>
<sequence>MVLEVSNVQIKVMDNGPLRISGEVELIDVEGNKFTTKEVFSLCRCGRSSKMPFCDASHKGNFDSCVRAEKVLGE</sequence>
<keyword evidence="7" id="KW-1185">Reference proteome</keyword>
<keyword evidence="4" id="KW-0411">Iron-sulfur</keyword>
<keyword evidence="3" id="KW-0408">Iron</keyword>
<keyword evidence="1" id="KW-0001">2Fe-2S</keyword>
<dbReference type="InterPro" id="IPR018967">
    <property type="entry name" value="FeS-contain_CDGSH-typ"/>
</dbReference>
<proteinExistence type="predicted"/>
<accession>A0ABS3N8V5</accession>
<dbReference type="Pfam" id="PF09360">
    <property type="entry name" value="zf-CDGSH"/>
    <property type="match status" value="1"/>
</dbReference>
<evidence type="ECO:0000256" key="3">
    <source>
        <dbReference type="ARBA" id="ARBA00023004"/>
    </source>
</evidence>
<evidence type="ECO:0000313" key="7">
    <source>
        <dbReference type="Proteomes" id="UP000663981"/>
    </source>
</evidence>
<evidence type="ECO:0000256" key="2">
    <source>
        <dbReference type="ARBA" id="ARBA00022723"/>
    </source>
</evidence>